<evidence type="ECO:0000313" key="2">
    <source>
        <dbReference type="EMBL" id="SDS88180.1"/>
    </source>
</evidence>
<reference evidence="3" key="1">
    <citation type="submission" date="2016-10" db="EMBL/GenBank/DDBJ databases">
        <authorList>
            <person name="Varghese N."/>
            <person name="Submissions S."/>
        </authorList>
    </citation>
    <scope>NUCLEOTIDE SEQUENCE [LARGE SCALE GENOMIC DNA]</scope>
    <source>
        <strain evidence="3">ATCC 23835</strain>
    </source>
</reference>
<dbReference type="InterPro" id="IPR027417">
    <property type="entry name" value="P-loop_NTPase"/>
</dbReference>
<dbReference type="GO" id="GO:0005524">
    <property type="term" value="F:ATP binding"/>
    <property type="evidence" value="ECO:0007669"/>
    <property type="project" value="InterPro"/>
</dbReference>
<dbReference type="Gene3D" id="3.40.50.300">
    <property type="entry name" value="P-loop containing nucleotide triphosphate hydrolases"/>
    <property type="match status" value="1"/>
</dbReference>
<name>A0A1H1VUP7_9PSED</name>
<proteinExistence type="predicted"/>
<dbReference type="RefSeq" id="WP_090206230.1">
    <property type="nucleotide sequence ID" value="NZ_LT629777.1"/>
</dbReference>
<gene>
    <name evidence="2" type="ORF">SAMN05216598_3106</name>
</gene>
<dbReference type="GeneID" id="300208062"/>
<accession>A0A1H1VUP7</accession>
<dbReference type="EMBL" id="LT629777">
    <property type="protein sequence ID" value="SDS88180.1"/>
    <property type="molecule type" value="Genomic_DNA"/>
</dbReference>
<dbReference type="Proteomes" id="UP000199524">
    <property type="component" value="Chromosome I"/>
</dbReference>
<feature type="domain" description="ATPase AAA-type core" evidence="1">
    <location>
        <begin position="201"/>
        <end position="480"/>
    </location>
</feature>
<evidence type="ECO:0000259" key="1">
    <source>
        <dbReference type="Pfam" id="PF13304"/>
    </source>
</evidence>
<dbReference type="Pfam" id="PF13304">
    <property type="entry name" value="AAA_21"/>
    <property type="match status" value="1"/>
</dbReference>
<organism evidence="2 3">
    <name type="scientific">Pseudomonas asplenii</name>
    <dbReference type="NCBI Taxonomy" id="53407"/>
    <lineage>
        <taxon>Bacteria</taxon>
        <taxon>Pseudomonadati</taxon>
        <taxon>Pseudomonadota</taxon>
        <taxon>Gammaproteobacteria</taxon>
        <taxon>Pseudomonadales</taxon>
        <taxon>Pseudomonadaceae</taxon>
        <taxon>Pseudomonas</taxon>
    </lineage>
</organism>
<dbReference type="PANTHER" id="PTHR43581:SF2">
    <property type="entry name" value="EXCINUCLEASE ATPASE SUBUNIT"/>
    <property type="match status" value="1"/>
</dbReference>
<dbReference type="CDD" id="cd00267">
    <property type="entry name" value="ABC_ATPase"/>
    <property type="match status" value="1"/>
</dbReference>
<protein>
    <submittedName>
        <fullName evidence="2">AAA domain-containing protein, putative AbiEii toxin, Type IV TA system</fullName>
    </submittedName>
</protein>
<dbReference type="AlphaFoldDB" id="A0A1H1VUP7"/>
<dbReference type="SUPFAM" id="SSF52540">
    <property type="entry name" value="P-loop containing nucleoside triphosphate hydrolases"/>
    <property type="match status" value="1"/>
</dbReference>
<sequence length="570" mass="64582">MKVIYLGKASRRSRYVPEGDEDILELLSNDWDDYGYGTTFMTSCRVDGETINLGSIKILVEDAKSTRSHLKTLLDNGWDGEFPIPDTRYISVAVEISFYEQLDALLGTAPTRKIAKKLRDASLLVRVEQDADSLDLIQSQGFKDSLQRERGAIQSYLDTWKIFAKQDIAVLDLGFRFHDVFNQTSLLSLKYQSDSPLPHDINVLIGANGSGKSQLLHQIVKSWIDKDETGETGFVKQPNLSQVVVVSYSPFEQFPVDLHGRKFQDQDAYRYFGFRGRATTQGSAEKGKIRLSQTVPKRNAVTSFLDCLDHDKLYINVPKWVKKIEVAERVLRVAFDFDFAAVCVSEYTRASRFYTDSAPLSDPLYLTTTINGVEKTFIPIASAQVANLKVTGLRKYVEINDGLTFFKNGEPVQLSSGQRLFTYIVINILGIIRRSSLILVDEPELFLHPTLEIQFIEMLKEILAEFNSKALLATHSVVTVREMPADCVHVLERTRDGLTISNPPFQTFGGDNQRISSYVFNDQNTSKPFEKWIKQQVETFGSAEQLLEECRDELNDEMVIQIKALGNDQW</sequence>
<dbReference type="InterPro" id="IPR051396">
    <property type="entry name" value="Bact_Antivir_Def_Nuclease"/>
</dbReference>
<dbReference type="InterPro" id="IPR003959">
    <property type="entry name" value="ATPase_AAA_core"/>
</dbReference>
<evidence type="ECO:0000313" key="3">
    <source>
        <dbReference type="Proteomes" id="UP000199524"/>
    </source>
</evidence>
<dbReference type="PANTHER" id="PTHR43581">
    <property type="entry name" value="ATP/GTP PHOSPHATASE"/>
    <property type="match status" value="1"/>
</dbReference>
<dbReference type="GO" id="GO:0016887">
    <property type="term" value="F:ATP hydrolysis activity"/>
    <property type="evidence" value="ECO:0007669"/>
    <property type="project" value="InterPro"/>
</dbReference>
<keyword evidence="3" id="KW-1185">Reference proteome</keyword>